<organism evidence="1 2">
    <name type="scientific">Clostridium botulinum C/D str. DC5</name>
    <dbReference type="NCBI Taxonomy" id="1443128"/>
    <lineage>
        <taxon>Bacteria</taxon>
        <taxon>Bacillati</taxon>
        <taxon>Bacillota</taxon>
        <taxon>Clostridia</taxon>
        <taxon>Eubacteriales</taxon>
        <taxon>Clostridiaceae</taxon>
        <taxon>Clostridium</taxon>
    </lineage>
</organism>
<comment type="caution">
    <text evidence="1">The sequence shown here is derived from an EMBL/GenBank/DDBJ whole genome shotgun (WGS) entry which is preliminary data.</text>
</comment>
<evidence type="ECO:0000313" key="2">
    <source>
        <dbReference type="Proteomes" id="UP000030014"/>
    </source>
</evidence>
<dbReference type="AlphaFoldDB" id="A0A0A0HWZ9"/>
<proteinExistence type="predicted"/>
<gene>
    <name evidence="1" type="ORF">Z955_16500</name>
</gene>
<reference evidence="1 2" key="1">
    <citation type="submission" date="2014-01" db="EMBL/GenBank/DDBJ databases">
        <title>Plasmidome dynamics in the species complex Clostridium novyi sensu lato converts strains of independent lineages into distinctly different pathogens.</title>
        <authorList>
            <person name="Skarin H."/>
            <person name="Segerman B."/>
        </authorList>
    </citation>
    <scope>NUCLEOTIDE SEQUENCE [LARGE SCALE GENOMIC DNA]</scope>
    <source>
        <strain evidence="1 2">DC5</strain>
    </source>
</reference>
<evidence type="ECO:0000313" key="1">
    <source>
        <dbReference type="EMBL" id="KGM92903.1"/>
    </source>
</evidence>
<protein>
    <submittedName>
        <fullName evidence="1">Uncharacterized protein</fullName>
    </submittedName>
</protein>
<dbReference type="RefSeq" id="WP_039260347.1">
    <property type="nucleotide sequence ID" value="NZ_JDRY01000179.1"/>
</dbReference>
<dbReference type="Proteomes" id="UP000030014">
    <property type="component" value="Unassembled WGS sequence"/>
</dbReference>
<sequence>MNECITTALNSNNDVYIQIGNYGGFLAAFYVDYIEANGTPHSEDSGAFSLGFSRRINISPGTPGVNLRVEIWIFGGMRVMYDGYIQTRTSSCFGLYHTIFDATMDRIPCSSLGGVPEPPTNSNCCCCCCCCPCQNYRCCNSCYRC</sequence>
<name>A0A0A0HWZ9_CLOBO</name>
<dbReference type="EMBL" id="JDRY01000179">
    <property type="protein sequence ID" value="KGM92903.1"/>
    <property type="molecule type" value="Genomic_DNA"/>
</dbReference>
<accession>A0A0A0HWZ9</accession>